<dbReference type="WBParaSite" id="Smp_204210.1">
    <property type="protein sequence ID" value="Smp_204210.1"/>
    <property type="gene ID" value="Smp_204210"/>
</dbReference>
<evidence type="ECO:0000313" key="2">
    <source>
        <dbReference type="WBParaSite" id="Smp_204210.1"/>
    </source>
</evidence>
<dbReference type="CTD" id="29830704"/>
<dbReference type="RefSeq" id="XP_018655195.1">
    <property type="nucleotide sequence ID" value="XM_018789788.1"/>
</dbReference>
<dbReference type="KEGG" id="smm:Smp_204210"/>
<evidence type="ECO:0000313" key="1">
    <source>
        <dbReference type="Proteomes" id="UP000008854"/>
    </source>
</evidence>
<name>G4VQX1_SCHMA</name>
<protein>
    <submittedName>
        <fullName evidence="2">Uncharacterized protein</fullName>
    </submittedName>
</protein>
<dbReference type="AlphaFoldDB" id="G4VQX1"/>
<proteinExistence type="predicted"/>
<keyword evidence="1" id="KW-1185">Reference proteome</keyword>
<dbReference type="HOGENOM" id="CLU_2998981_0_0_1"/>
<sequence length="57" mass="6740">MFTLDSTASHYSFLLNYHLASLSDNNQQVLSMKCFQIAYLRYIKRNNKHINKGLKKM</sequence>
<dbReference type="Proteomes" id="UP000008854">
    <property type="component" value="Unassembled WGS sequence"/>
</dbReference>
<accession>G4VQX1</accession>
<dbReference type="InParanoid" id="G4VQX1"/>
<organism evidence="1 2">
    <name type="scientific">Schistosoma mansoni</name>
    <name type="common">Blood fluke</name>
    <dbReference type="NCBI Taxonomy" id="6183"/>
    <lineage>
        <taxon>Eukaryota</taxon>
        <taxon>Metazoa</taxon>
        <taxon>Spiralia</taxon>
        <taxon>Lophotrochozoa</taxon>
        <taxon>Platyhelminthes</taxon>
        <taxon>Trematoda</taxon>
        <taxon>Digenea</taxon>
        <taxon>Strigeidida</taxon>
        <taxon>Schistosomatoidea</taxon>
        <taxon>Schistosomatidae</taxon>
        <taxon>Schistosoma</taxon>
    </lineage>
</organism>
<dbReference type="GeneID" id="29830704"/>
<reference evidence="1" key="1">
    <citation type="journal article" date="2012" name="PLoS Negl. Trop. Dis.">
        <title>A systematically improved high quality genome and transcriptome of the human blood fluke Schistosoma mansoni.</title>
        <authorList>
            <person name="Protasio A.V."/>
            <person name="Tsai I.J."/>
            <person name="Babbage A."/>
            <person name="Nichol S."/>
            <person name="Hunt M."/>
            <person name="Aslett M.A."/>
            <person name="De Silva N."/>
            <person name="Velarde G.S."/>
            <person name="Anderson T.J."/>
            <person name="Clark R.C."/>
            <person name="Davidson C."/>
            <person name="Dillon G.P."/>
            <person name="Holroyd N.E."/>
            <person name="LoVerde P.T."/>
            <person name="Lloyd C."/>
            <person name="McQuillan J."/>
            <person name="Oliveira G."/>
            <person name="Otto T.D."/>
            <person name="Parker-Manuel S.J."/>
            <person name="Quail M.A."/>
            <person name="Wilson R.A."/>
            <person name="Zerlotini A."/>
            <person name="Dunne D.W."/>
            <person name="Berriman M."/>
        </authorList>
    </citation>
    <scope>NUCLEOTIDE SEQUENCE [LARGE SCALE GENOMIC DNA]</scope>
    <source>
        <strain evidence="1">Puerto Rican</strain>
    </source>
</reference>
<reference evidence="2" key="2">
    <citation type="submission" date="2018-12" db="UniProtKB">
        <authorList>
            <consortium name="WormBaseParasite"/>
        </authorList>
    </citation>
    <scope>IDENTIFICATION</scope>
    <source>
        <strain evidence="2">Puerto Rican</strain>
    </source>
</reference>